<dbReference type="GeneID" id="54471915"/>
<dbReference type="OrthoDB" id="45256at2759"/>
<keyword evidence="3" id="KW-0808">Transferase</keyword>
<evidence type="ECO:0000313" key="3">
    <source>
        <dbReference type="EMBL" id="KAF2484504.1"/>
    </source>
</evidence>
<sequence>MSQPPAPALSDLIFPQASKTLTTTLTSLKRTNLSISNRLQSIKHDADFVQRVAAAYQLPLVANERCGSWYIRPTDKRGGVYFKSTDGHFGQWSLNLRRLNLHLLEVTGSHGGCIIVDSTRRGKSMPDALSKTIPIWAATLNRHLFPEREQCHALKTPDSVISSSEHAQINDRLASFVRDLDKLALDVVNLRSRLNDRPLEVVWATPDSQSPFPAPTTSDSHLLVLCTASGRTSSVRSDSSYVQGAADDSESWACGLTAATFWAHQELLLAATEDELPDLIWGLTSSIGVHRPADAPVSIQSTNVSLSDNVTMERSMLNFDIVVSCSEKSSDTVASTLQSRYVHLPCVAGKAGGRQLRERLPKIRTLQTMLSPNSTILVSCDSGRDLAVGVALTIICLYSSLDAGVPERLDKDIIKQRLSWIMMSRPDAAPSRATLQSVNAFLLGPP</sequence>
<keyword evidence="4" id="KW-1185">Reference proteome</keyword>
<name>A0A6A6PXP3_9PEZI</name>
<dbReference type="Pfam" id="PF17184">
    <property type="entry name" value="Rit1_C"/>
    <property type="match status" value="1"/>
</dbReference>
<evidence type="ECO:0000259" key="2">
    <source>
        <dbReference type="Pfam" id="PF17184"/>
    </source>
</evidence>
<dbReference type="PANTHER" id="PTHR31811:SF0">
    <property type="entry name" value="TRNA A64-2'-O-RIBOSYLPHOSPHATE TRANSFERASE"/>
    <property type="match status" value="1"/>
</dbReference>
<evidence type="ECO:0000259" key="1">
    <source>
        <dbReference type="Pfam" id="PF04179"/>
    </source>
</evidence>
<dbReference type="AlphaFoldDB" id="A0A6A6PXP3"/>
<dbReference type="RefSeq" id="XP_033591073.1">
    <property type="nucleotide sequence ID" value="XM_033730913.1"/>
</dbReference>
<dbReference type="PANTHER" id="PTHR31811">
    <property type="entry name" value="TRNA A64-2'-O-RIBOSYLPHOSPHATE TRANSFERASE"/>
    <property type="match status" value="1"/>
</dbReference>
<reference evidence="3" key="1">
    <citation type="journal article" date="2020" name="Stud. Mycol.">
        <title>101 Dothideomycetes genomes: a test case for predicting lifestyles and emergence of pathogens.</title>
        <authorList>
            <person name="Haridas S."/>
            <person name="Albert R."/>
            <person name="Binder M."/>
            <person name="Bloem J."/>
            <person name="Labutti K."/>
            <person name="Salamov A."/>
            <person name="Andreopoulos B."/>
            <person name="Baker S."/>
            <person name="Barry K."/>
            <person name="Bills G."/>
            <person name="Bluhm B."/>
            <person name="Cannon C."/>
            <person name="Castanera R."/>
            <person name="Culley D."/>
            <person name="Daum C."/>
            <person name="Ezra D."/>
            <person name="Gonzalez J."/>
            <person name="Henrissat B."/>
            <person name="Kuo A."/>
            <person name="Liang C."/>
            <person name="Lipzen A."/>
            <person name="Lutzoni F."/>
            <person name="Magnuson J."/>
            <person name="Mondo S."/>
            <person name="Nolan M."/>
            <person name="Ohm R."/>
            <person name="Pangilinan J."/>
            <person name="Park H.-J."/>
            <person name="Ramirez L."/>
            <person name="Alfaro M."/>
            <person name="Sun H."/>
            <person name="Tritt A."/>
            <person name="Yoshinaga Y."/>
            <person name="Zwiers L.-H."/>
            <person name="Turgeon B."/>
            <person name="Goodwin S."/>
            <person name="Spatafora J."/>
            <person name="Crous P."/>
            <person name="Grigoriev I."/>
        </authorList>
    </citation>
    <scope>NUCLEOTIDE SEQUENCE</scope>
    <source>
        <strain evidence="3">CBS 113389</strain>
    </source>
</reference>
<proteinExistence type="predicted"/>
<dbReference type="InterPro" id="IPR007306">
    <property type="entry name" value="Rit1"/>
</dbReference>
<feature type="domain" description="Rit1 DUSP-like" evidence="1">
    <location>
        <begin position="341"/>
        <end position="442"/>
    </location>
</feature>
<protein>
    <submittedName>
        <fullName evidence="3">tRNA a64-2'-o-ribosylphosphate transferase</fullName>
    </submittedName>
</protein>
<dbReference type="GO" id="GO:0043399">
    <property type="term" value="F:tRNA adenosine(64)-2'-O-ribosylphosphate transferase activity"/>
    <property type="evidence" value="ECO:0007669"/>
    <property type="project" value="InterPro"/>
</dbReference>
<dbReference type="Proteomes" id="UP000799767">
    <property type="component" value="Unassembled WGS sequence"/>
</dbReference>
<organism evidence="3 4">
    <name type="scientific">Neohortaea acidophila</name>
    <dbReference type="NCBI Taxonomy" id="245834"/>
    <lineage>
        <taxon>Eukaryota</taxon>
        <taxon>Fungi</taxon>
        <taxon>Dikarya</taxon>
        <taxon>Ascomycota</taxon>
        <taxon>Pezizomycotina</taxon>
        <taxon>Dothideomycetes</taxon>
        <taxon>Dothideomycetidae</taxon>
        <taxon>Mycosphaerellales</taxon>
        <taxon>Teratosphaeriaceae</taxon>
        <taxon>Neohortaea</taxon>
    </lineage>
</organism>
<dbReference type="Pfam" id="PF04179">
    <property type="entry name" value="Init_tRNA_PT"/>
    <property type="match status" value="1"/>
</dbReference>
<feature type="domain" description="Rit1 N-terminal" evidence="2">
    <location>
        <begin position="28"/>
        <end position="282"/>
    </location>
</feature>
<dbReference type="PIRSF" id="PIRSF007747">
    <property type="entry name" value="Ribosyl_Ptfrase"/>
    <property type="match status" value="1"/>
</dbReference>
<evidence type="ECO:0000313" key="4">
    <source>
        <dbReference type="Proteomes" id="UP000799767"/>
    </source>
</evidence>
<dbReference type="InterPro" id="IPR033421">
    <property type="entry name" value="Rit1_DUSP-like"/>
</dbReference>
<dbReference type="GO" id="GO:0005737">
    <property type="term" value="C:cytoplasm"/>
    <property type="evidence" value="ECO:0007669"/>
    <property type="project" value="TreeGrafter"/>
</dbReference>
<gene>
    <name evidence="3" type="ORF">BDY17DRAFT_248456</name>
</gene>
<dbReference type="InterPro" id="IPR033449">
    <property type="entry name" value="Rit1_N"/>
</dbReference>
<dbReference type="EMBL" id="MU001634">
    <property type="protein sequence ID" value="KAF2484504.1"/>
    <property type="molecule type" value="Genomic_DNA"/>
</dbReference>
<accession>A0A6A6PXP3</accession>
<dbReference type="GO" id="GO:0019988">
    <property type="term" value="P:charged-tRNA amino acid modification"/>
    <property type="evidence" value="ECO:0007669"/>
    <property type="project" value="InterPro"/>
</dbReference>